<dbReference type="InterPro" id="IPR021391">
    <property type="entry name" value="DUF3027"/>
</dbReference>
<gene>
    <name evidence="2" type="ORF">JL106_03745</name>
</gene>
<dbReference type="RefSeq" id="WP_205259332.1">
    <property type="nucleotide sequence ID" value="NZ_JAERWK010000005.1"/>
</dbReference>
<dbReference type="Pfam" id="PF11228">
    <property type="entry name" value="DUF3027"/>
    <property type="match status" value="1"/>
</dbReference>
<evidence type="ECO:0000313" key="2">
    <source>
        <dbReference type="EMBL" id="MBM9466391.1"/>
    </source>
</evidence>
<protein>
    <submittedName>
        <fullName evidence="2">DUF3027 domain-containing protein</fullName>
    </submittedName>
</protein>
<feature type="region of interest" description="Disordered" evidence="1">
    <location>
        <begin position="1"/>
        <end position="32"/>
    </location>
</feature>
<dbReference type="Proteomes" id="UP000663792">
    <property type="component" value="Unassembled WGS sequence"/>
</dbReference>
<organism evidence="2 3">
    <name type="scientific">Nakamurella leprariae</name>
    <dbReference type="NCBI Taxonomy" id="2803911"/>
    <lineage>
        <taxon>Bacteria</taxon>
        <taxon>Bacillati</taxon>
        <taxon>Actinomycetota</taxon>
        <taxon>Actinomycetes</taxon>
        <taxon>Nakamurellales</taxon>
        <taxon>Nakamurellaceae</taxon>
        <taxon>Nakamurella</taxon>
    </lineage>
</organism>
<name>A0A939BYA1_9ACTN</name>
<evidence type="ECO:0000313" key="3">
    <source>
        <dbReference type="Proteomes" id="UP000663792"/>
    </source>
</evidence>
<dbReference type="EMBL" id="JAERWK010000005">
    <property type="protein sequence ID" value="MBM9466391.1"/>
    <property type="molecule type" value="Genomic_DNA"/>
</dbReference>
<proteinExistence type="predicted"/>
<feature type="region of interest" description="Disordered" evidence="1">
    <location>
        <begin position="266"/>
        <end position="285"/>
    </location>
</feature>
<feature type="compositionally biased region" description="Low complexity" evidence="1">
    <location>
        <begin position="376"/>
        <end position="397"/>
    </location>
</feature>
<reference evidence="2" key="1">
    <citation type="submission" date="2021-01" db="EMBL/GenBank/DDBJ databases">
        <title>YIM 132084 draft genome.</title>
        <authorList>
            <person name="An D."/>
        </authorList>
    </citation>
    <scope>NUCLEOTIDE SEQUENCE</scope>
    <source>
        <strain evidence="2">YIM 132084</strain>
    </source>
</reference>
<feature type="region of interest" description="Disordered" evidence="1">
    <location>
        <begin position="372"/>
        <end position="410"/>
    </location>
</feature>
<sequence length="410" mass="41337">MTLSTAVSDPDPSAGGSDVLTEPPVSRPIDPSPDLVAVARLAAEQDAGAAAEVGDLAGAVAEDTVAVTVFFASTNRGYHGWRWAVTLAVLEETPPTVSEVVLLPGPDALLAPAWLPWSQRIRAGDVGPGDLLPPPPDDPRLVPSYLESDDPAVEEVAHELGVGRVHVLSRLGREETAERWATGPFGPDSPAARQAPGPCGSCGFYLPLAGALGAGFGACGNEYSPAQLSVVSVGFGCGAHSETEVEPAGLATTTAAVVDELLMDVEPRPPAPADDADTAGPRDESTAELAVADEAVPAEVTVTDGTHVEVTEDDRPAEPSVDEGPVDEAPAAEVEAVIAAVEAAAEVTVPGDGESAPDATVDEPVALVTEIDAPEVEGGSEVPGSEAEAAAAAGSDADPSEEDSTGPSAE</sequence>
<evidence type="ECO:0000256" key="1">
    <source>
        <dbReference type="SAM" id="MobiDB-lite"/>
    </source>
</evidence>
<dbReference type="AlphaFoldDB" id="A0A939BYA1"/>
<keyword evidence="3" id="KW-1185">Reference proteome</keyword>
<accession>A0A939BYA1</accession>
<comment type="caution">
    <text evidence="2">The sequence shown here is derived from an EMBL/GenBank/DDBJ whole genome shotgun (WGS) entry which is preliminary data.</text>
</comment>